<dbReference type="Gramene" id="KCW47269">
    <property type="protein sequence ID" value="KCW47269"/>
    <property type="gene ID" value="EUGRSUZ_K01065"/>
</dbReference>
<accession>A0A059A0L4</accession>
<evidence type="ECO:0000313" key="1">
    <source>
        <dbReference type="EMBL" id="KCW47269.1"/>
    </source>
</evidence>
<dbReference type="InParanoid" id="A0A059A0L4"/>
<proteinExistence type="predicted"/>
<gene>
    <name evidence="1" type="ORF">EUGRSUZ_K01065</name>
</gene>
<dbReference type="EMBL" id="KK198763">
    <property type="protein sequence ID" value="KCW47269.1"/>
    <property type="molecule type" value="Genomic_DNA"/>
</dbReference>
<reference evidence="1" key="1">
    <citation type="submission" date="2013-07" db="EMBL/GenBank/DDBJ databases">
        <title>The genome of Eucalyptus grandis.</title>
        <authorList>
            <person name="Schmutz J."/>
            <person name="Hayes R."/>
            <person name="Myburg A."/>
            <person name="Tuskan G."/>
            <person name="Grattapaglia D."/>
            <person name="Rokhsar D.S."/>
        </authorList>
    </citation>
    <scope>NUCLEOTIDE SEQUENCE</scope>
    <source>
        <tissue evidence="1">Leaf extractions</tissue>
    </source>
</reference>
<organism evidence="1">
    <name type="scientific">Eucalyptus grandis</name>
    <name type="common">Flooded gum</name>
    <dbReference type="NCBI Taxonomy" id="71139"/>
    <lineage>
        <taxon>Eukaryota</taxon>
        <taxon>Viridiplantae</taxon>
        <taxon>Streptophyta</taxon>
        <taxon>Embryophyta</taxon>
        <taxon>Tracheophyta</taxon>
        <taxon>Spermatophyta</taxon>
        <taxon>Magnoliopsida</taxon>
        <taxon>eudicotyledons</taxon>
        <taxon>Gunneridae</taxon>
        <taxon>Pentapetalae</taxon>
        <taxon>rosids</taxon>
        <taxon>malvids</taxon>
        <taxon>Myrtales</taxon>
        <taxon>Myrtaceae</taxon>
        <taxon>Myrtoideae</taxon>
        <taxon>Eucalypteae</taxon>
        <taxon>Eucalyptus</taxon>
    </lineage>
</organism>
<dbReference type="AlphaFoldDB" id="A0A059A0L4"/>
<protein>
    <submittedName>
        <fullName evidence="1">Uncharacterized protein</fullName>
    </submittedName>
</protein>
<name>A0A059A0L4_EUCGR</name>
<sequence>MQFVQFERMIYSCYVGNFPCSNQWHQIGEFSPTQFKRIFINKKTHISMRIERCIKDELAKFDQSASRG</sequence>